<evidence type="ECO:0000313" key="1">
    <source>
        <dbReference type="EMBL" id="QYS89090.1"/>
    </source>
</evidence>
<dbReference type="EMBL" id="CP067378">
    <property type="protein sequence ID" value="QYS89090.1"/>
    <property type="molecule type" value="Genomic_DNA"/>
</dbReference>
<protein>
    <submittedName>
        <fullName evidence="1">Uncharacterized protein</fullName>
    </submittedName>
</protein>
<dbReference type="AlphaFoldDB" id="A0A8G0KXK6"/>
<sequence>MANLGGSGSGKSALSLQIAKELALIIGTKVYNNELEEEDSEDYQKD</sequence>
<dbReference type="Proteomes" id="UP000824721">
    <property type="component" value="Chromosome"/>
</dbReference>
<reference evidence="1" key="1">
    <citation type="submission" date="2020-12" db="EMBL/GenBank/DDBJ databases">
        <title>Genome sequencing of genetic groups of Flavobacterium columnare.</title>
        <authorList>
            <person name="Waldbieser G.C."/>
            <person name="Griffin M.J."/>
            <person name="LaFrentz B.R."/>
        </authorList>
    </citation>
    <scope>NUCLEOTIDE SEQUENCE</scope>
    <source>
        <strain evidence="1">90-106</strain>
    </source>
</reference>
<accession>A0A8G0KXK6</accession>
<gene>
    <name evidence="1" type="ORF">JJC05_01220</name>
</gene>
<dbReference type="KEGG" id="fdv:JJC05_01220"/>
<organism evidence="1">
    <name type="scientific">Flavobacterium columnare</name>
    <dbReference type="NCBI Taxonomy" id="996"/>
    <lineage>
        <taxon>Bacteria</taxon>
        <taxon>Pseudomonadati</taxon>
        <taxon>Bacteroidota</taxon>
        <taxon>Flavobacteriia</taxon>
        <taxon>Flavobacteriales</taxon>
        <taxon>Flavobacteriaceae</taxon>
        <taxon>Flavobacterium</taxon>
    </lineage>
</organism>
<name>A0A8G0KXK6_9FLAO</name>
<proteinExistence type="predicted"/>